<dbReference type="Gene3D" id="1.10.569.10">
    <property type="entry name" value="Aldehyde Ferredoxin Oxidoreductase Protein, subunit A, domain 2"/>
    <property type="match status" value="1"/>
</dbReference>
<reference evidence="10 11" key="1">
    <citation type="submission" date="2019-11" db="EMBL/GenBank/DDBJ databases">
        <authorList>
            <person name="Zheng R.K."/>
            <person name="Sun C.M."/>
        </authorList>
    </citation>
    <scope>NUCLEOTIDE SEQUENCE [LARGE SCALE GENOMIC DNA]</scope>
    <source>
        <strain evidence="10 11">SRB007</strain>
    </source>
</reference>
<feature type="domain" description="Aldehyde ferredoxin oxidoreductase N-terminal" evidence="9">
    <location>
        <begin position="1"/>
        <end position="207"/>
    </location>
</feature>
<dbReference type="SMART" id="SM00790">
    <property type="entry name" value="AFOR_N"/>
    <property type="match status" value="1"/>
</dbReference>
<dbReference type="GO" id="GO:0016625">
    <property type="term" value="F:oxidoreductase activity, acting on the aldehyde or oxo group of donors, iron-sulfur protein as acceptor"/>
    <property type="evidence" value="ECO:0007669"/>
    <property type="project" value="InterPro"/>
</dbReference>
<dbReference type="InterPro" id="IPR013985">
    <property type="entry name" value="Ald_Fedxn_OxRdtase_dom3"/>
</dbReference>
<comment type="cofactor">
    <cofactor evidence="1">
        <name>[4Fe-4S] cluster</name>
        <dbReference type="ChEBI" id="CHEBI:49883"/>
    </cofactor>
</comment>
<comment type="cofactor">
    <cofactor evidence="8">
        <name>tungstopterin</name>
        <dbReference type="ChEBI" id="CHEBI:30402"/>
    </cofactor>
</comment>
<organism evidence="10 11">
    <name type="scientific">Pseudodesulfovibrio cashew</name>
    <dbReference type="NCBI Taxonomy" id="2678688"/>
    <lineage>
        <taxon>Bacteria</taxon>
        <taxon>Pseudomonadati</taxon>
        <taxon>Thermodesulfobacteriota</taxon>
        <taxon>Desulfovibrionia</taxon>
        <taxon>Desulfovibrionales</taxon>
        <taxon>Desulfovibrionaceae</taxon>
    </lineage>
</organism>
<name>A0A6I6JGX7_9BACT</name>
<keyword evidence="4" id="KW-0479">Metal-binding</keyword>
<dbReference type="Gene3D" id="3.60.9.10">
    <property type="entry name" value="Aldehyde ferredoxin oxidoreductase, N-terminal domain"/>
    <property type="match status" value="1"/>
</dbReference>
<evidence type="ECO:0000256" key="1">
    <source>
        <dbReference type="ARBA" id="ARBA00001966"/>
    </source>
</evidence>
<accession>A0A6I6JGX7</accession>
<evidence type="ECO:0000313" key="11">
    <source>
        <dbReference type="Proteomes" id="UP000428328"/>
    </source>
</evidence>
<gene>
    <name evidence="10" type="ORF">GM415_09120</name>
</gene>
<dbReference type="KEGG" id="psel:GM415_09120"/>
<dbReference type="InterPro" id="IPR013984">
    <property type="entry name" value="Ald_Fedxn_OxRdtase_dom2"/>
</dbReference>
<comment type="similarity">
    <text evidence="2">Belongs to the AOR/FOR family.</text>
</comment>
<dbReference type="Gene3D" id="1.10.599.10">
    <property type="entry name" value="Aldehyde Ferredoxin Oxidoreductase Protein, subunit A, domain 3"/>
    <property type="match status" value="1"/>
</dbReference>
<dbReference type="Pfam" id="PF01314">
    <property type="entry name" value="AFOR_C"/>
    <property type="match status" value="1"/>
</dbReference>
<dbReference type="InterPro" id="IPR013983">
    <property type="entry name" value="Ald_Fedxn_OxRdtase_N"/>
</dbReference>
<dbReference type="GO" id="GO:0051539">
    <property type="term" value="F:4 iron, 4 sulfur cluster binding"/>
    <property type="evidence" value="ECO:0007669"/>
    <property type="project" value="UniProtKB-KW"/>
</dbReference>
<dbReference type="AlphaFoldDB" id="A0A6I6JGX7"/>
<dbReference type="InterPro" id="IPR036503">
    <property type="entry name" value="Ald_Fedxn_OxRdtase_N_sf"/>
</dbReference>
<evidence type="ECO:0000256" key="6">
    <source>
        <dbReference type="ARBA" id="ARBA00023004"/>
    </source>
</evidence>
<evidence type="ECO:0000256" key="3">
    <source>
        <dbReference type="ARBA" id="ARBA00022485"/>
    </source>
</evidence>
<dbReference type="InterPro" id="IPR051919">
    <property type="entry name" value="W-dependent_AOR"/>
</dbReference>
<dbReference type="SUPFAM" id="SSF56228">
    <property type="entry name" value="Aldehyde ferredoxin oxidoreductase, N-terminal domain"/>
    <property type="match status" value="1"/>
</dbReference>
<dbReference type="EMBL" id="CP046400">
    <property type="protein sequence ID" value="QGY40278.1"/>
    <property type="molecule type" value="Genomic_DNA"/>
</dbReference>
<dbReference type="PANTHER" id="PTHR30038:SF0">
    <property type="entry name" value="TUNGSTEN-CONTAINING ALDEHYDE FERREDOXIN OXIDOREDUCTASE"/>
    <property type="match status" value="1"/>
</dbReference>
<keyword evidence="7" id="KW-0411">Iron-sulfur</keyword>
<protein>
    <submittedName>
        <fullName evidence="10">Aldehyde ferredoxin oxidoreductase</fullName>
    </submittedName>
</protein>
<dbReference type="GO" id="GO:0046872">
    <property type="term" value="F:metal ion binding"/>
    <property type="evidence" value="ECO:0007669"/>
    <property type="project" value="UniProtKB-KW"/>
</dbReference>
<dbReference type="RefSeq" id="WP_158947499.1">
    <property type="nucleotide sequence ID" value="NZ_CP046400.1"/>
</dbReference>
<evidence type="ECO:0000256" key="2">
    <source>
        <dbReference type="ARBA" id="ARBA00011032"/>
    </source>
</evidence>
<evidence type="ECO:0000256" key="7">
    <source>
        <dbReference type="ARBA" id="ARBA00023014"/>
    </source>
</evidence>
<proteinExistence type="inferred from homology"/>
<dbReference type="InterPro" id="IPR036021">
    <property type="entry name" value="Tungsten_al_ferr_oxy-like_C"/>
</dbReference>
<dbReference type="InterPro" id="IPR001203">
    <property type="entry name" value="OxRdtase_Ald_Fedxn_C"/>
</dbReference>
<dbReference type="Proteomes" id="UP000428328">
    <property type="component" value="Chromosome"/>
</dbReference>
<keyword evidence="11" id="KW-1185">Reference proteome</keyword>
<dbReference type="SUPFAM" id="SSF48310">
    <property type="entry name" value="Aldehyde ferredoxin oxidoreductase, C-terminal domains"/>
    <property type="match status" value="1"/>
</dbReference>
<dbReference type="Pfam" id="PF02730">
    <property type="entry name" value="AFOR_N"/>
    <property type="match status" value="1"/>
</dbReference>
<evidence type="ECO:0000256" key="4">
    <source>
        <dbReference type="ARBA" id="ARBA00022723"/>
    </source>
</evidence>
<evidence type="ECO:0000256" key="5">
    <source>
        <dbReference type="ARBA" id="ARBA00023002"/>
    </source>
</evidence>
<keyword evidence="6" id="KW-0408">Iron</keyword>
<evidence type="ECO:0000259" key="9">
    <source>
        <dbReference type="SMART" id="SM00790"/>
    </source>
</evidence>
<keyword evidence="3" id="KW-0004">4Fe-4S</keyword>
<keyword evidence="5" id="KW-0560">Oxidoreductase</keyword>
<dbReference type="PANTHER" id="PTHR30038">
    <property type="entry name" value="ALDEHYDE FERREDOXIN OXIDOREDUCTASE"/>
    <property type="match status" value="1"/>
</dbReference>
<evidence type="ECO:0000256" key="8">
    <source>
        <dbReference type="ARBA" id="ARBA00049934"/>
    </source>
</evidence>
<dbReference type="GO" id="GO:0009055">
    <property type="term" value="F:electron transfer activity"/>
    <property type="evidence" value="ECO:0007669"/>
    <property type="project" value="InterPro"/>
</dbReference>
<sequence>METMIRINMTQLTASSDPVDARYAALGGRGLNAAILTDEVPPTCDPLGPSNKLIFSSGILGGTTAPCSGRLSIGAKSPLTGTIKESNAGGTFAQKLMATGVKALVVEGKAENDAWYVAVITDGEAQLIDASKYRGMNNYQLSDALRADFGEDIGSASIGCAGERGYAASSIQVADMEGHPSRAAGRGGLGAVMGSKGLKAIVIKPGARQQTEYVDKKTFLENSRQYVKALKEHPFTGQGLPALGTPMLVEAMNGMGVLPTRNYKAGSFEHSSAISGEKIAELQGPRGGVMTHKCHSGCIIQCSQIYNDASGEYLTSGFEYETIGLVGANCGLDDIDVVASIDRACDDLGVDTMDTGCALAVAMEAGKAEFGNCNDALALVGEMVEGTPFGRILGNGAAATGKELGVTRVPVVKGQSMAAYDPRALKGTGITYATSPMGADHTAGNTVSCPGDPADKAGKIEDSRNCQIGFTLLDCLGLCLFAGVVMEDPANIQLLANMVGAKIGGEWDIDRLMGIAVNTLSLERRFNLEAGFTEKDDRLPDYFYTEPLEQTGHVFDLADEELRQVLTM</sequence>
<evidence type="ECO:0000313" key="10">
    <source>
        <dbReference type="EMBL" id="QGY40278.1"/>
    </source>
</evidence>